<dbReference type="Proteomes" id="UP001433508">
    <property type="component" value="Unassembled WGS sequence"/>
</dbReference>
<name>A0ACC3TBW8_LIPKO</name>
<evidence type="ECO:0000313" key="2">
    <source>
        <dbReference type="Proteomes" id="UP001433508"/>
    </source>
</evidence>
<proteinExistence type="predicted"/>
<dbReference type="EMBL" id="MU971335">
    <property type="protein sequence ID" value="KAK9241467.1"/>
    <property type="molecule type" value="Genomic_DNA"/>
</dbReference>
<protein>
    <submittedName>
        <fullName evidence="1">Uncharacterized protein</fullName>
    </submittedName>
</protein>
<gene>
    <name evidence="1" type="ORF">V1525DRAFT_384865</name>
</gene>
<evidence type="ECO:0000313" key="1">
    <source>
        <dbReference type="EMBL" id="KAK9241467.1"/>
    </source>
</evidence>
<sequence length="160" mass="18098">MEPVQRNVGVAAAVVLVLLLSILISLRLRRIRHGAGLPTVPNLQSNSGTERRMTRHHLGIDRRGTDDVVAVDLQQPYMQQEMSQQFGFDEQSYRGMPLPRYEQHIRHAAVPPTYEEAVQRQPDECENSGTNIQVNGPNRDSSNVARPERALSRERVSYVC</sequence>
<reference evidence="2" key="1">
    <citation type="journal article" date="2024" name="Front. Bioeng. Biotechnol.">
        <title>Genome-scale model development and genomic sequencing of the oleaginous clade Lipomyces.</title>
        <authorList>
            <person name="Czajka J.J."/>
            <person name="Han Y."/>
            <person name="Kim J."/>
            <person name="Mondo S.J."/>
            <person name="Hofstad B.A."/>
            <person name="Robles A."/>
            <person name="Haridas S."/>
            <person name="Riley R."/>
            <person name="LaButti K."/>
            <person name="Pangilinan J."/>
            <person name="Andreopoulos W."/>
            <person name="Lipzen A."/>
            <person name="Yan J."/>
            <person name="Wang M."/>
            <person name="Ng V."/>
            <person name="Grigoriev I.V."/>
            <person name="Spatafora J.W."/>
            <person name="Magnuson J.K."/>
            <person name="Baker S.E."/>
            <person name="Pomraning K.R."/>
        </authorList>
    </citation>
    <scope>NUCLEOTIDE SEQUENCE [LARGE SCALE GENOMIC DNA]</scope>
    <source>
        <strain evidence="2">CBS 7786</strain>
    </source>
</reference>
<organism evidence="1 2">
    <name type="scientific">Lipomyces kononenkoae</name>
    <name type="common">Yeast</name>
    <dbReference type="NCBI Taxonomy" id="34357"/>
    <lineage>
        <taxon>Eukaryota</taxon>
        <taxon>Fungi</taxon>
        <taxon>Dikarya</taxon>
        <taxon>Ascomycota</taxon>
        <taxon>Saccharomycotina</taxon>
        <taxon>Lipomycetes</taxon>
        <taxon>Lipomycetales</taxon>
        <taxon>Lipomycetaceae</taxon>
        <taxon>Lipomyces</taxon>
    </lineage>
</organism>
<accession>A0ACC3TBW8</accession>
<keyword evidence="2" id="KW-1185">Reference proteome</keyword>
<comment type="caution">
    <text evidence="1">The sequence shown here is derived from an EMBL/GenBank/DDBJ whole genome shotgun (WGS) entry which is preliminary data.</text>
</comment>